<keyword evidence="3" id="KW-0722">Serine protease inhibitor</keyword>
<dbReference type="EMBL" id="BSYO01000027">
    <property type="protein sequence ID" value="GMH24314.1"/>
    <property type="molecule type" value="Genomic_DNA"/>
</dbReference>
<dbReference type="InterPro" id="IPR051391">
    <property type="entry name" value="Protease_inhibitor_I20"/>
</dbReference>
<evidence type="ECO:0000313" key="6">
    <source>
        <dbReference type="Proteomes" id="UP001279734"/>
    </source>
</evidence>
<evidence type="ECO:0000256" key="2">
    <source>
        <dbReference type="ARBA" id="ARBA00022690"/>
    </source>
</evidence>
<comment type="caution">
    <text evidence="5">The sequence shown here is derived from an EMBL/GenBank/DDBJ whole genome shotgun (WGS) entry which is preliminary data.</text>
</comment>
<name>A0AAD3Y1T9_NEPGR</name>
<dbReference type="GO" id="GO:0004867">
    <property type="term" value="F:serine-type endopeptidase inhibitor activity"/>
    <property type="evidence" value="ECO:0007669"/>
    <property type="project" value="UniProtKB-KW"/>
</dbReference>
<dbReference type="Pfam" id="PF02428">
    <property type="entry name" value="Prot_inhib_II"/>
    <property type="match status" value="1"/>
</dbReference>
<feature type="chain" id="PRO_5041962506" evidence="4">
    <location>
        <begin position="23"/>
        <end position="80"/>
    </location>
</feature>
<keyword evidence="2" id="KW-0646">Protease inhibitor</keyword>
<proteinExistence type="inferred from homology"/>
<gene>
    <name evidence="5" type="ORF">Nepgr_026157</name>
</gene>
<accession>A0AAD3Y1T9</accession>
<evidence type="ECO:0000256" key="3">
    <source>
        <dbReference type="ARBA" id="ARBA00022900"/>
    </source>
</evidence>
<dbReference type="PANTHER" id="PTHR33832:SF15">
    <property type="entry name" value="SERINE-TYPE ENDOPEPTIDASE INHIBITOR"/>
    <property type="match status" value="1"/>
</dbReference>
<sequence>MAATFKLKFMALLLVYCLLVLGERRSESWVAKACPQYCLQVAYMTCPSSGEKRLPGRCNCCMAPKNCTLHLCDGSSWTCS</sequence>
<keyword evidence="4" id="KW-0732">Signal</keyword>
<keyword evidence="6" id="KW-1185">Reference proteome</keyword>
<evidence type="ECO:0000256" key="4">
    <source>
        <dbReference type="SAM" id="SignalP"/>
    </source>
</evidence>
<dbReference type="PANTHER" id="PTHR33832">
    <property type="entry name" value="SERINE-TYPE ENDOPEPTIDASE INHIBITOR"/>
    <property type="match status" value="1"/>
</dbReference>
<dbReference type="InterPro" id="IPR003465">
    <property type="entry name" value="Prot_inh_I20"/>
</dbReference>
<protein>
    <submittedName>
        <fullName evidence="5">Uncharacterized protein</fullName>
    </submittedName>
</protein>
<feature type="signal peptide" evidence="4">
    <location>
        <begin position="1"/>
        <end position="22"/>
    </location>
</feature>
<dbReference type="SUPFAM" id="SSF100897">
    <property type="entry name" value="Plant proteinase inhibitors"/>
    <property type="match status" value="1"/>
</dbReference>
<dbReference type="Gene3D" id="3.30.60.30">
    <property type="match status" value="1"/>
</dbReference>
<comment type="similarity">
    <text evidence="1">Belongs to the protease inhibitor I20 (potato type II proteinase inhibitor) family.</text>
</comment>
<organism evidence="5 6">
    <name type="scientific">Nepenthes gracilis</name>
    <name type="common">Slender pitcher plant</name>
    <dbReference type="NCBI Taxonomy" id="150966"/>
    <lineage>
        <taxon>Eukaryota</taxon>
        <taxon>Viridiplantae</taxon>
        <taxon>Streptophyta</taxon>
        <taxon>Embryophyta</taxon>
        <taxon>Tracheophyta</taxon>
        <taxon>Spermatophyta</taxon>
        <taxon>Magnoliopsida</taxon>
        <taxon>eudicotyledons</taxon>
        <taxon>Gunneridae</taxon>
        <taxon>Pentapetalae</taxon>
        <taxon>Caryophyllales</taxon>
        <taxon>Nepenthaceae</taxon>
        <taxon>Nepenthes</taxon>
    </lineage>
</organism>
<dbReference type="AlphaFoldDB" id="A0AAD3Y1T9"/>
<dbReference type="Proteomes" id="UP001279734">
    <property type="component" value="Unassembled WGS sequence"/>
</dbReference>
<evidence type="ECO:0000313" key="5">
    <source>
        <dbReference type="EMBL" id="GMH24314.1"/>
    </source>
</evidence>
<evidence type="ECO:0000256" key="1">
    <source>
        <dbReference type="ARBA" id="ARBA00007766"/>
    </source>
</evidence>
<reference evidence="5" key="1">
    <citation type="submission" date="2023-05" db="EMBL/GenBank/DDBJ databases">
        <title>Nepenthes gracilis genome sequencing.</title>
        <authorList>
            <person name="Fukushima K."/>
        </authorList>
    </citation>
    <scope>NUCLEOTIDE SEQUENCE</scope>
    <source>
        <strain evidence="5">SING2019-196</strain>
    </source>
</reference>